<dbReference type="AlphaFoldDB" id="A0A0V0TDS4"/>
<evidence type="ECO:0000313" key="1">
    <source>
        <dbReference type="EMBL" id="KRX37165.1"/>
    </source>
</evidence>
<keyword evidence="2" id="KW-1185">Reference proteome</keyword>
<dbReference type="EMBL" id="JYDJ01000323">
    <property type="protein sequence ID" value="KRX37165.1"/>
    <property type="molecule type" value="Genomic_DNA"/>
</dbReference>
<accession>A0A0V0TDS4</accession>
<dbReference type="Proteomes" id="UP000055048">
    <property type="component" value="Unassembled WGS sequence"/>
</dbReference>
<gene>
    <name evidence="1" type="ORF">T05_6933</name>
</gene>
<sequence length="60" mass="7337">MERYHRVEIRVENFKMHADCVFNRLIVEIDGVYYRSTEYIFFRNFRFSLPEGNSASRLLT</sequence>
<proteinExistence type="predicted"/>
<reference evidence="1 2" key="1">
    <citation type="submission" date="2015-01" db="EMBL/GenBank/DDBJ databases">
        <title>Evolution of Trichinella species and genotypes.</title>
        <authorList>
            <person name="Korhonen P.K."/>
            <person name="Edoardo P."/>
            <person name="Giuseppe L.R."/>
            <person name="Gasser R.B."/>
        </authorList>
    </citation>
    <scope>NUCLEOTIDE SEQUENCE [LARGE SCALE GENOMIC DNA]</scope>
    <source>
        <strain evidence="1">ISS417</strain>
    </source>
</reference>
<protein>
    <submittedName>
        <fullName evidence="1">Uncharacterized protein</fullName>
    </submittedName>
</protein>
<organism evidence="1 2">
    <name type="scientific">Trichinella murrelli</name>
    <dbReference type="NCBI Taxonomy" id="144512"/>
    <lineage>
        <taxon>Eukaryota</taxon>
        <taxon>Metazoa</taxon>
        <taxon>Ecdysozoa</taxon>
        <taxon>Nematoda</taxon>
        <taxon>Enoplea</taxon>
        <taxon>Dorylaimia</taxon>
        <taxon>Trichinellida</taxon>
        <taxon>Trichinellidae</taxon>
        <taxon>Trichinella</taxon>
    </lineage>
</organism>
<comment type="caution">
    <text evidence="1">The sequence shown here is derived from an EMBL/GenBank/DDBJ whole genome shotgun (WGS) entry which is preliminary data.</text>
</comment>
<evidence type="ECO:0000313" key="2">
    <source>
        <dbReference type="Proteomes" id="UP000055048"/>
    </source>
</evidence>
<name>A0A0V0TDS4_9BILA</name>